<evidence type="ECO:0000256" key="1">
    <source>
        <dbReference type="ARBA" id="ARBA00038184"/>
    </source>
</evidence>
<feature type="domain" description="SGNH hydrolase-type esterase" evidence="3">
    <location>
        <begin position="296"/>
        <end position="475"/>
    </location>
</feature>
<dbReference type="InterPro" id="IPR036514">
    <property type="entry name" value="SGNH_hydro_sf"/>
</dbReference>
<gene>
    <name evidence="4" type="ORF">KBB96_17060</name>
</gene>
<dbReference type="InterPro" id="IPR013830">
    <property type="entry name" value="SGNH_hydro"/>
</dbReference>
<evidence type="ECO:0000259" key="3">
    <source>
        <dbReference type="Pfam" id="PF13472"/>
    </source>
</evidence>
<evidence type="ECO:0000313" key="5">
    <source>
        <dbReference type="Proteomes" id="UP000676169"/>
    </source>
</evidence>
<feature type="signal peptide" evidence="2">
    <location>
        <begin position="1"/>
        <end position="20"/>
    </location>
</feature>
<dbReference type="EMBL" id="CP073100">
    <property type="protein sequence ID" value="QUE50561.1"/>
    <property type="molecule type" value="Genomic_DNA"/>
</dbReference>
<name>A0A975G885_9BACT</name>
<dbReference type="Proteomes" id="UP000676169">
    <property type="component" value="Chromosome"/>
</dbReference>
<dbReference type="AlphaFoldDB" id="A0A975G885"/>
<dbReference type="Gene3D" id="3.40.50.1110">
    <property type="entry name" value="SGNH hydrolase"/>
    <property type="match status" value="2"/>
</dbReference>
<dbReference type="SUPFAM" id="SSF52266">
    <property type="entry name" value="SGNH hydrolase"/>
    <property type="match status" value="2"/>
</dbReference>
<dbReference type="Pfam" id="PF13472">
    <property type="entry name" value="Lipase_GDSL_2"/>
    <property type="match status" value="2"/>
</dbReference>
<reference evidence="4" key="1">
    <citation type="submission" date="2021-04" db="EMBL/GenBank/DDBJ databases">
        <title>Luteolibacter sp. 32A isolated from the skin of an Anderson's salamander (Ambystoma andersonii).</title>
        <authorList>
            <person name="Spergser J."/>
            <person name="Busse H.-J."/>
        </authorList>
    </citation>
    <scope>NUCLEOTIDE SEQUENCE</scope>
    <source>
        <strain evidence="4">32A</strain>
    </source>
</reference>
<dbReference type="KEGG" id="lamb:KBB96_17060"/>
<dbReference type="PANTHER" id="PTHR11852">
    <property type="entry name" value="PLATELET-ACTIVATING FACTOR ACETYLHYDROLASE"/>
    <property type="match status" value="1"/>
</dbReference>
<dbReference type="PANTHER" id="PTHR11852:SF0">
    <property type="entry name" value="PLATELET-ACTIVATING FACTOR ACETYLHYDROLASE IB SUBUNIT BETA HOMOLOG"/>
    <property type="match status" value="1"/>
</dbReference>
<feature type="domain" description="SGNH hydrolase-type esterase" evidence="3">
    <location>
        <begin position="57"/>
        <end position="234"/>
    </location>
</feature>
<keyword evidence="5" id="KW-1185">Reference proteome</keyword>
<sequence>MSFRSIAVLSLMVSGAVVHAQDAPGSPVYPVPQRGMEKRHQQKVEQIRAKKYDLLMIGDSITHNLELPAYKEIWDKFYGSRNAIDLGYSGGRTENTLWNLQNGELQGQSPKAITLLIGTNNTDDANYPVVHTPEQVVEGVTAIVKLLREKCPQSKILLLRIFPRTNVYKKPDGSERGSSEKRFAANLRAGELMAKLADNKNVFFLDVNHVFLKPDGTVDPKLVPDLLHPGPAGALLWAQAMEPTLSTLMGDSPKEAAPANNSVVPVSKLESDSYDWFKRHEEVMKAKEGLDPQVVLIGDSITHFWGGIPQSAGAKPRGPLSWDKAFAGKKALNLGYGWDRAQNVLWRLDHGEFDGLHPERVVINIGTNNFSGTNHARANTPAEVAEGIREIILRVRSKSPSSKIVLMGVFPRDKAPDSPRRKLIGDLNSLLKNEWSNVPGVTFLDIGPKFLQPDGTLPVDLMSDGTHPTEKGYAIWADALLGL</sequence>
<keyword evidence="2" id="KW-0732">Signal</keyword>
<dbReference type="GO" id="GO:0016788">
    <property type="term" value="F:hydrolase activity, acting on ester bonds"/>
    <property type="evidence" value="ECO:0007669"/>
    <property type="project" value="UniProtKB-ARBA"/>
</dbReference>
<organism evidence="4 5">
    <name type="scientific">Luteolibacter ambystomatis</name>
    <dbReference type="NCBI Taxonomy" id="2824561"/>
    <lineage>
        <taxon>Bacteria</taxon>
        <taxon>Pseudomonadati</taxon>
        <taxon>Verrucomicrobiota</taxon>
        <taxon>Verrucomicrobiia</taxon>
        <taxon>Verrucomicrobiales</taxon>
        <taxon>Verrucomicrobiaceae</taxon>
        <taxon>Luteolibacter</taxon>
    </lineage>
</organism>
<comment type="similarity">
    <text evidence="1">Belongs to the 'GDSL' lipolytic enzyme family. Platelet-activating factor acetylhydrolase IB beta/gamma subunits subfamily.</text>
</comment>
<protein>
    <recommendedName>
        <fullName evidence="3">SGNH hydrolase-type esterase domain-containing protein</fullName>
    </recommendedName>
</protein>
<feature type="chain" id="PRO_5037354523" description="SGNH hydrolase-type esterase domain-containing protein" evidence="2">
    <location>
        <begin position="21"/>
        <end position="483"/>
    </location>
</feature>
<evidence type="ECO:0000313" key="4">
    <source>
        <dbReference type="EMBL" id="QUE50561.1"/>
    </source>
</evidence>
<evidence type="ECO:0000256" key="2">
    <source>
        <dbReference type="SAM" id="SignalP"/>
    </source>
</evidence>
<accession>A0A975G885</accession>
<dbReference type="RefSeq" id="WP_211630701.1">
    <property type="nucleotide sequence ID" value="NZ_CP073100.1"/>
</dbReference>
<proteinExistence type="inferred from homology"/>